<name>A0AAD4MKZ0_9BILA</name>
<evidence type="ECO:0000256" key="1">
    <source>
        <dbReference type="SAM" id="Phobius"/>
    </source>
</evidence>
<gene>
    <name evidence="2" type="ORF">DdX_18347</name>
</gene>
<keyword evidence="1" id="KW-1133">Transmembrane helix</keyword>
<feature type="transmembrane region" description="Helical" evidence="1">
    <location>
        <begin position="185"/>
        <end position="202"/>
    </location>
</feature>
<feature type="transmembrane region" description="Helical" evidence="1">
    <location>
        <begin position="223"/>
        <end position="246"/>
    </location>
</feature>
<comment type="caution">
    <text evidence="2">The sequence shown here is derived from an EMBL/GenBank/DDBJ whole genome shotgun (WGS) entry which is preliminary data.</text>
</comment>
<dbReference type="Proteomes" id="UP001201812">
    <property type="component" value="Unassembled WGS sequence"/>
</dbReference>
<feature type="transmembrane region" description="Helical" evidence="1">
    <location>
        <begin position="133"/>
        <end position="154"/>
    </location>
</feature>
<reference evidence="2" key="1">
    <citation type="submission" date="2022-01" db="EMBL/GenBank/DDBJ databases">
        <title>Genome Sequence Resource for Two Populations of Ditylenchus destructor, the Migratory Endoparasitic Phytonematode.</title>
        <authorList>
            <person name="Zhang H."/>
            <person name="Lin R."/>
            <person name="Xie B."/>
        </authorList>
    </citation>
    <scope>NUCLEOTIDE SEQUENCE</scope>
    <source>
        <strain evidence="2">BazhouSP</strain>
    </source>
</reference>
<protein>
    <submittedName>
        <fullName evidence="2">Uncharacterized protein</fullName>
    </submittedName>
</protein>
<accession>A0AAD4MKZ0</accession>
<evidence type="ECO:0000313" key="2">
    <source>
        <dbReference type="EMBL" id="KAI1697692.1"/>
    </source>
</evidence>
<dbReference type="EMBL" id="JAKKPZ010000255">
    <property type="protein sequence ID" value="KAI1697692.1"/>
    <property type="molecule type" value="Genomic_DNA"/>
</dbReference>
<feature type="transmembrane region" description="Helical" evidence="1">
    <location>
        <begin position="53"/>
        <end position="75"/>
    </location>
</feature>
<dbReference type="AlphaFoldDB" id="A0AAD4MKZ0"/>
<keyword evidence="1" id="KW-0472">Membrane</keyword>
<organism evidence="2 3">
    <name type="scientific">Ditylenchus destructor</name>
    <dbReference type="NCBI Taxonomy" id="166010"/>
    <lineage>
        <taxon>Eukaryota</taxon>
        <taxon>Metazoa</taxon>
        <taxon>Ecdysozoa</taxon>
        <taxon>Nematoda</taxon>
        <taxon>Chromadorea</taxon>
        <taxon>Rhabditida</taxon>
        <taxon>Tylenchina</taxon>
        <taxon>Tylenchomorpha</taxon>
        <taxon>Sphaerularioidea</taxon>
        <taxon>Anguinidae</taxon>
        <taxon>Anguininae</taxon>
        <taxon>Ditylenchus</taxon>
    </lineage>
</organism>
<proteinExistence type="predicted"/>
<keyword evidence="1" id="KW-0812">Transmembrane</keyword>
<feature type="transmembrane region" description="Helical" evidence="1">
    <location>
        <begin position="258"/>
        <end position="280"/>
    </location>
</feature>
<feature type="transmembrane region" description="Helical" evidence="1">
    <location>
        <begin position="12"/>
        <end position="33"/>
    </location>
</feature>
<feature type="transmembrane region" description="Helical" evidence="1">
    <location>
        <begin position="90"/>
        <end position="113"/>
    </location>
</feature>
<keyword evidence="3" id="KW-1185">Reference proteome</keyword>
<sequence>MASNVTIVCEYSIALVLYSISLVLLLRILRSIWLRSKKFKKNFLTKSNVTASLLIYLISWSIVIIVSLPFLLYYIVTWRPAASVRDGPTLFWLAIWSVPSQICMSCSVLLLTLERISYIHWPALRHSHRKYPFIIFGVSIGLLLAWSSILWTVMYELPIPPTIDCAAYACIFRPNVLDFYTQTRRSLAVLNSLLGIYFFVLLQKKWKAGSAAKCSYHRINVMAGVVLIAEFSLNILPMALTAFLYYCCNMWITTIVGPIFNTILVAMDVFIASVVYTTWLGKRLKR</sequence>
<evidence type="ECO:0000313" key="3">
    <source>
        <dbReference type="Proteomes" id="UP001201812"/>
    </source>
</evidence>